<dbReference type="PANTHER" id="PTHR44899:SF6">
    <property type="entry name" value="SERINE_THREONINE PROTEIN KINASE"/>
    <property type="match status" value="1"/>
</dbReference>
<evidence type="ECO:0000313" key="14">
    <source>
        <dbReference type="Proteomes" id="UP001515480"/>
    </source>
</evidence>
<dbReference type="InterPro" id="IPR008271">
    <property type="entry name" value="Ser/Thr_kinase_AS"/>
</dbReference>
<evidence type="ECO:0000256" key="5">
    <source>
        <dbReference type="ARBA" id="ARBA00022741"/>
    </source>
</evidence>
<dbReference type="Pfam" id="PF00069">
    <property type="entry name" value="Pkinase"/>
    <property type="match status" value="1"/>
</dbReference>
<sequence length="530" mass="59255">MVYPSALGKVNGFVLLKFLGKGTFGAVYQARREADDKIYAIKKVDTRRMSAKERADAVNEIRVLASVSGPHVITFYEAFVDSDILYIVTEFAGHGDLLAYLKAKRRQGNIPEQMIWSLFIQMCLGVKTMHDANILHRDLKAANVFMCSPNYLKLGDLGVAKVLKHDEALAHTQVGTPYYVAPEVWRNKAYNSKCDMWSLGCLLYELCTFRPPFEAESMEGLARKVMRGRYDQIPAGYSQSLRNVVAKLLVVDPSLRASVNDILSTEAVQQRLKLEIERPVPNDPPPDAVDLVSTIQVPRRFVDVTKNLPPSRYDSGMPTNPAAMHEAVPGGPPLPMRRPVQPANKPPSNPVNDGIDHAKVQAEAQAKLARMKAHQAEQQATKLPMIAPRGNPPPQAPARQRIVPSDSGKQGTRLPQVPGAQRPPSSSSQQQQQQPQRPRYHDYGQPPPSREIRMVYHQPNGDSRVSIFQRRPPSSGSYYNPITHQQMGVHYAGGSRYYVRQHPRVPYSNGQNVVDVYSAQRRRVGGNNWY</sequence>
<dbReference type="InterPro" id="IPR017441">
    <property type="entry name" value="Protein_kinase_ATP_BS"/>
</dbReference>
<evidence type="ECO:0000256" key="1">
    <source>
        <dbReference type="ARBA" id="ARBA00010886"/>
    </source>
</evidence>
<dbReference type="InterPro" id="IPR011009">
    <property type="entry name" value="Kinase-like_dom_sf"/>
</dbReference>
<evidence type="ECO:0000256" key="6">
    <source>
        <dbReference type="ARBA" id="ARBA00022777"/>
    </source>
</evidence>
<dbReference type="GO" id="GO:0004674">
    <property type="term" value="F:protein serine/threonine kinase activity"/>
    <property type="evidence" value="ECO:0007669"/>
    <property type="project" value="UniProtKB-KW"/>
</dbReference>
<dbReference type="EMBL" id="JBGBPQ010000003">
    <property type="protein sequence ID" value="KAL1527382.1"/>
    <property type="molecule type" value="Genomic_DNA"/>
</dbReference>
<feature type="binding site" evidence="10">
    <location>
        <position position="43"/>
    </location>
    <ligand>
        <name>ATP</name>
        <dbReference type="ChEBI" id="CHEBI:30616"/>
    </ligand>
</feature>
<dbReference type="EC" id="2.7.11.1" evidence="2"/>
<dbReference type="SUPFAM" id="SSF56112">
    <property type="entry name" value="Protein kinase-like (PK-like)"/>
    <property type="match status" value="1"/>
</dbReference>
<evidence type="ECO:0000256" key="10">
    <source>
        <dbReference type="PROSITE-ProRule" id="PRU10141"/>
    </source>
</evidence>
<dbReference type="GO" id="GO:0005524">
    <property type="term" value="F:ATP binding"/>
    <property type="evidence" value="ECO:0007669"/>
    <property type="project" value="UniProtKB-UniRule"/>
</dbReference>
<reference evidence="13 14" key="1">
    <citation type="journal article" date="2024" name="Science">
        <title>Giant polyketide synthase enzymes in the biosynthesis of giant marine polyether toxins.</title>
        <authorList>
            <person name="Fallon T.R."/>
            <person name="Shende V.V."/>
            <person name="Wierzbicki I.H."/>
            <person name="Pendleton A.L."/>
            <person name="Watervoot N.F."/>
            <person name="Auber R.P."/>
            <person name="Gonzalez D.J."/>
            <person name="Wisecaver J.H."/>
            <person name="Moore B.S."/>
        </authorList>
    </citation>
    <scope>NUCLEOTIDE SEQUENCE [LARGE SCALE GENOMIC DNA]</scope>
    <source>
        <strain evidence="13 14">12B1</strain>
    </source>
</reference>
<dbReference type="AlphaFoldDB" id="A0AB34K2B5"/>
<evidence type="ECO:0000256" key="2">
    <source>
        <dbReference type="ARBA" id="ARBA00012513"/>
    </source>
</evidence>
<comment type="caution">
    <text evidence="13">The sequence shown here is derived from an EMBL/GenBank/DDBJ whole genome shotgun (WGS) entry which is preliminary data.</text>
</comment>
<dbReference type="PANTHER" id="PTHR44899">
    <property type="entry name" value="CAMK FAMILY PROTEIN KINASE"/>
    <property type="match status" value="1"/>
</dbReference>
<comment type="catalytic activity">
    <reaction evidence="9">
        <text>L-seryl-[protein] + ATP = O-phospho-L-seryl-[protein] + ADP + H(+)</text>
        <dbReference type="Rhea" id="RHEA:17989"/>
        <dbReference type="Rhea" id="RHEA-COMP:9863"/>
        <dbReference type="Rhea" id="RHEA-COMP:11604"/>
        <dbReference type="ChEBI" id="CHEBI:15378"/>
        <dbReference type="ChEBI" id="CHEBI:29999"/>
        <dbReference type="ChEBI" id="CHEBI:30616"/>
        <dbReference type="ChEBI" id="CHEBI:83421"/>
        <dbReference type="ChEBI" id="CHEBI:456216"/>
        <dbReference type="EC" id="2.7.11.1"/>
    </reaction>
</comment>
<feature type="compositionally biased region" description="Low complexity" evidence="11">
    <location>
        <begin position="422"/>
        <end position="437"/>
    </location>
</feature>
<evidence type="ECO:0000256" key="3">
    <source>
        <dbReference type="ARBA" id="ARBA00022527"/>
    </source>
</evidence>
<gene>
    <name evidence="13" type="ORF">AB1Y20_016050</name>
</gene>
<keyword evidence="6" id="KW-0418">Kinase</keyword>
<evidence type="ECO:0000256" key="7">
    <source>
        <dbReference type="ARBA" id="ARBA00022840"/>
    </source>
</evidence>
<dbReference type="PROSITE" id="PS00108">
    <property type="entry name" value="PROTEIN_KINASE_ST"/>
    <property type="match status" value="1"/>
</dbReference>
<comment type="similarity">
    <text evidence="1">Belongs to the protein kinase superfamily. NEK Ser/Thr protein kinase family. NIMA subfamily.</text>
</comment>
<evidence type="ECO:0000259" key="12">
    <source>
        <dbReference type="PROSITE" id="PS50011"/>
    </source>
</evidence>
<dbReference type="FunFam" id="3.30.200.20:FF:000097">
    <property type="entry name" value="Probable serine/threonine-protein kinase nek1"/>
    <property type="match status" value="1"/>
</dbReference>
<evidence type="ECO:0000256" key="8">
    <source>
        <dbReference type="ARBA" id="ARBA00047899"/>
    </source>
</evidence>
<evidence type="ECO:0000256" key="11">
    <source>
        <dbReference type="SAM" id="MobiDB-lite"/>
    </source>
</evidence>
<proteinExistence type="inferred from homology"/>
<name>A0AB34K2B5_PRYPA</name>
<dbReference type="PROSITE" id="PS50011">
    <property type="entry name" value="PROTEIN_KINASE_DOM"/>
    <property type="match status" value="1"/>
</dbReference>
<accession>A0AB34K2B5</accession>
<evidence type="ECO:0000256" key="9">
    <source>
        <dbReference type="ARBA" id="ARBA00048679"/>
    </source>
</evidence>
<keyword evidence="3" id="KW-0723">Serine/threonine-protein kinase</keyword>
<keyword evidence="4" id="KW-0808">Transferase</keyword>
<evidence type="ECO:0000256" key="4">
    <source>
        <dbReference type="ARBA" id="ARBA00022679"/>
    </source>
</evidence>
<keyword evidence="7 10" id="KW-0067">ATP-binding</keyword>
<keyword evidence="5 10" id="KW-0547">Nucleotide-binding</keyword>
<feature type="region of interest" description="Disordered" evidence="11">
    <location>
        <begin position="306"/>
        <end position="452"/>
    </location>
</feature>
<protein>
    <recommendedName>
        <fullName evidence="2">non-specific serine/threonine protein kinase</fullName>
        <ecNumber evidence="2">2.7.11.1</ecNumber>
    </recommendedName>
</protein>
<evidence type="ECO:0000313" key="13">
    <source>
        <dbReference type="EMBL" id="KAL1527382.1"/>
    </source>
</evidence>
<dbReference type="Proteomes" id="UP001515480">
    <property type="component" value="Unassembled WGS sequence"/>
</dbReference>
<dbReference type="SMART" id="SM00220">
    <property type="entry name" value="S_TKc"/>
    <property type="match status" value="1"/>
</dbReference>
<dbReference type="CDD" id="cd08215">
    <property type="entry name" value="STKc_Nek"/>
    <property type="match status" value="1"/>
</dbReference>
<dbReference type="InterPro" id="IPR000719">
    <property type="entry name" value="Prot_kinase_dom"/>
</dbReference>
<keyword evidence="14" id="KW-1185">Reference proteome</keyword>
<dbReference type="PROSITE" id="PS00107">
    <property type="entry name" value="PROTEIN_KINASE_ATP"/>
    <property type="match status" value="1"/>
</dbReference>
<dbReference type="Gene3D" id="1.10.510.10">
    <property type="entry name" value="Transferase(Phosphotransferase) domain 1"/>
    <property type="match status" value="1"/>
</dbReference>
<comment type="catalytic activity">
    <reaction evidence="8">
        <text>L-threonyl-[protein] + ATP = O-phospho-L-threonyl-[protein] + ADP + H(+)</text>
        <dbReference type="Rhea" id="RHEA:46608"/>
        <dbReference type="Rhea" id="RHEA-COMP:11060"/>
        <dbReference type="Rhea" id="RHEA-COMP:11605"/>
        <dbReference type="ChEBI" id="CHEBI:15378"/>
        <dbReference type="ChEBI" id="CHEBI:30013"/>
        <dbReference type="ChEBI" id="CHEBI:30616"/>
        <dbReference type="ChEBI" id="CHEBI:61977"/>
        <dbReference type="ChEBI" id="CHEBI:456216"/>
        <dbReference type="EC" id="2.7.11.1"/>
    </reaction>
</comment>
<dbReference type="InterPro" id="IPR051131">
    <property type="entry name" value="NEK_Ser/Thr_kinase_NIMA"/>
</dbReference>
<organism evidence="13 14">
    <name type="scientific">Prymnesium parvum</name>
    <name type="common">Toxic golden alga</name>
    <dbReference type="NCBI Taxonomy" id="97485"/>
    <lineage>
        <taxon>Eukaryota</taxon>
        <taxon>Haptista</taxon>
        <taxon>Haptophyta</taxon>
        <taxon>Prymnesiophyceae</taxon>
        <taxon>Prymnesiales</taxon>
        <taxon>Prymnesiaceae</taxon>
        <taxon>Prymnesium</taxon>
    </lineage>
</organism>
<feature type="domain" description="Protein kinase" evidence="12">
    <location>
        <begin position="13"/>
        <end position="272"/>
    </location>
</feature>